<evidence type="ECO:0000313" key="13">
    <source>
        <dbReference type="EMBL" id="KAJ4953213.1"/>
    </source>
</evidence>
<sequence length="160" mass="18053">MPQELRFIIGLISMFNFAAAVAAGRIYNNRKNAFWKWLNLVMLGSLLASLGCFIVMFLASYENYPAGYALKALHQIDHDTSEGKDTWVHIDSFSAMNGISRFCENDFPWHEHADIDGFKCLFSVNGFSKARLCIGFPPVLLLKGPKVFIQGNIRSQDAFH</sequence>
<dbReference type="OrthoDB" id="19039at2759"/>
<evidence type="ECO:0000256" key="12">
    <source>
        <dbReference type="RuleBase" id="RU363075"/>
    </source>
</evidence>
<dbReference type="GO" id="GO:0005789">
    <property type="term" value="C:endoplasmic reticulum membrane"/>
    <property type="evidence" value="ECO:0007669"/>
    <property type="project" value="UniProtKB-SubCell"/>
</dbReference>
<evidence type="ECO:0000256" key="1">
    <source>
        <dbReference type="ARBA" id="ARBA00004477"/>
    </source>
</evidence>
<keyword evidence="8 12" id="KW-1133">Transmembrane helix</keyword>
<comment type="catalytic activity">
    <reaction evidence="11">
        <text>an alpha-D-Man-(1-&gt;2)-alpha-D-Man-(1-&gt;2)-alpha-D-Man-(1-&gt;3)-[alpha-D-Man-(1-&gt;2)-alpha-D-Man-(1-&gt;3)-alpha-D-Man-(1-&gt;6)]-beta-D-Man-(1-&gt;4)-beta-D-GlcNAc-(1-&gt;4)-alpha-D-GlcNAc-diphospho-di-trans,poly-cis-dolichol + a di-trans,poly-cis-dolichyl beta-D-mannosyl phosphate = an alpha-D-Man-(1-&gt;2)-alpha-D-Man-(1-&gt;2)-alpha-D-Man-(1-&gt;3)-[alpha-D-Man-(1-&gt;2)-alpha-D-Man-(1-&gt;3)-[alpha-D-Man-(1-&gt;6)]-alpha-D-Man-(1-&gt;6)]-beta-D-Man-(1-&gt;4)-beta-D-GlcNAc-(1-&gt;4)-alpha-D-GlcNAc-diphospho-di-trans,poly-cis-dolichol + a di-trans,poly-cis-dolichyl phosphate + H(+)</text>
        <dbReference type="Rhea" id="RHEA:29535"/>
        <dbReference type="Rhea" id="RHEA-COMP:19498"/>
        <dbReference type="Rhea" id="RHEA-COMP:19501"/>
        <dbReference type="Rhea" id="RHEA-COMP:19518"/>
        <dbReference type="Rhea" id="RHEA-COMP:19519"/>
        <dbReference type="ChEBI" id="CHEBI:15378"/>
        <dbReference type="ChEBI" id="CHEBI:57683"/>
        <dbReference type="ChEBI" id="CHEBI:58211"/>
        <dbReference type="ChEBI" id="CHEBI:132517"/>
        <dbReference type="ChEBI" id="CHEBI:132519"/>
        <dbReference type="EC" id="2.4.1.260"/>
    </reaction>
    <physiologicalReaction direction="left-to-right" evidence="11">
        <dbReference type="Rhea" id="RHEA:29536"/>
    </physiologicalReaction>
</comment>
<accession>A0A9Q0GV26</accession>
<gene>
    <name evidence="13" type="ORF">NE237_030045</name>
</gene>
<comment type="similarity">
    <text evidence="3 12">Belongs to the glycosyltransferase 22 family.</text>
</comment>
<comment type="subcellular location">
    <subcellularLocation>
        <location evidence="1 12">Endoplasmic reticulum membrane</location>
        <topology evidence="1 12">Multi-pass membrane protein</topology>
    </subcellularLocation>
</comment>
<proteinExistence type="inferred from homology"/>
<dbReference type="PANTHER" id="PTHR22760">
    <property type="entry name" value="GLYCOSYLTRANSFERASE"/>
    <property type="match status" value="1"/>
</dbReference>
<evidence type="ECO:0000256" key="5">
    <source>
        <dbReference type="ARBA" id="ARBA00022679"/>
    </source>
</evidence>
<evidence type="ECO:0000256" key="9">
    <source>
        <dbReference type="ARBA" id="ARBA00023136"/>
    </source>
</evidence>
<evidence type="ECO:0000256" key="8">
    <source>
        <dbReference type="ARBA" id="ARBA00022989"/>
    </source>
</evidence>
<dbReference type="InterPro" id="IPR005599">
    <property type="entry name" value="GPI_mannosylTrfase"/>
</dbReference>
<dbReference type="Proteomes" id="UP001141806">
    <property type="component" value="Unassembled WGS sequence"/>
</dbReference>
<dbReference type="EC" id="2.4.1.-" evidence="12"/>
<keyword evidence="5" id="KW-0808">Transferase</keyword>
<evidence type="ECO:0000256" key="2">
    <source>
        <dbReference type="ARBA" id="ARBA00004922"/>
    </source>
</evidence>
<evidence type="ECO:0000313" key="14">
    <source>
        <dbReference type="Proteomes" id="UP001141806"/>
    </source>
</evidence>
<evidence type="ECO:0000256" key="4">
    <source>
        <dbReference type="ARBA" id="ARBA00022676"/>
    </source>
</evidence>
<evidence type="ECO:0000256" key="7">
    <source>
        <dbReference type="ARBA" id="ARBA00022824"/>
    </source>
</evidence>
<evidence type="ECO:0000256" key="6">
    <source>
        <dbReference type="ARBA" id="ARBA00022692"/>
    </source>
</evidence>
<feature type="transmembrane region" description="Helical" evidence="12">
    <location>
        <begin position="40"/>
        <end position="61"/>
    </location>
</feature>
<dbReference type="PANTHER" id="PTHR22760:SF1">
    <property type="entry name" value="DOL-P-MAN:MAN(7)GLCNAC(2)-PP-DOL ALPHA-1,6-MANNOSYLTRANSFERASE"/>
    <property type="match status" value="1"/>
</dbReference>
<evidence type="ECO:0000256" key="10">
    <source>
        <dbReference type="ARBA" id="ARBA00044721"/>
    </source>
</evidence>
<comment type="pathway">
    <text evidence="2">Protein modification; protein glycosylation.</text>
</comment>
<dbReference type="EMBL" id="JAMYWD010000012">
    <property type="protein sequence ID" value="KAJ4953213.1"/>
    <property type="molecule type" value="Genomic_DNA"/>
</dbReference>
<protein>
    <recommendedName>
        <fullName evidence="12">Mannosyltransferase</fullName>
        <ecNumber evidence="12">2.4.1.-</ecNumber>
    </recommendedName>
</protein>
<dbReference type="GO" id="GO:0052917">
    <property type="term" value="F:dol-P-Man:Man(7)GlcNAc(2)-PP-Dol alpha-1,6-mannosyltransferase activity"/>
    <property type="evidence" value="ECO:0007669"/>
    <property type="project" value="UniProtKB-EC"/>
</dbReference>
<keyword evidence="7 12" id="KW-0256">Endoplasmic reticulum</keyword>
<organism evidence="13 14">
    <name type="scientific">Protea cynaroides</name>
    <dbReference type="NCBI Taxonomy" id="273540"/>
    <lineage>
        <taxon>Eukaryota</taxon>
        <taxon>Viridiplantae</taxon>
        <taxon>Streptophyta</taxon>
        <taxon>Embryophyta</taxon>
        <taxon>Tracheophyta</taxon>
        <taxon>Spermatophyta</taxon>
        <taxon>Magnoliopsida</taxon>
        <taxon>Proteales</taxon>
        <taxon>Proteaceae</taxon>
        <taxon>Protea</taxon>
    </lineage>
</organism>
<name>A0A9Q0GV26_9MAGN</name>
<dbReference type="AlphaFoldDB" id="A0A9Q0GV26"/>
<comment type="caution">
    <text evidence="12">Lacks conserved residue(s) required for the propagation of feature annotation.</text>
</comment>
<feature type="transmembrane region" description="Helical" evidence="12">
    <location>
        <begin position="6"/>
        <end position="28"/>
    </location>
</feature>
<keyword evidence="9 12" id="KW-0472">Membrane</keyword>
<evidence type="ECO:0000256" key="11">
    <source>
        <dbReference type="ARBA" id="ARBA00048899"/>
    </source>
</evidence>
<comment type="function">
    <text evidence="10">Mannosyltransferase that operates in the biosynthetic pathway of dolichol-linked oligosaccharides, the glycan precursors employed in protein asparagine (N)-glycosylation. The assembly of dolichol-linked oligosaccharides begins on the cytosolic side of the endoplasmic reticulum membrane and finishes in its lumen. The sequential addition of sugars to dolichol pyrophosphate produces dolichol-linked oligosaccharides containing fourteen sugars, including two GlcNAcs, nine mannoses and three glucoses. Once assembled, the oligosaccharide is transferred from the lipid to nascent proteins by oligosaccharyltransferases. In the lumen of the endoplasmic reticulum, adds the eighth mannose residue in an alpha-1,6 linkage onto Man(7)GlcNAc(2)-PP-dolichol to produce Man(8)GlcNAc(2)-PP-dolichol.</text>
</comment>
<keyword evidence="4 12" id="KW-0328">Glycosyltransferase</keyword>
<comment type="caution">
    <text evidence="13">The sequence shown here is derived from an EMBL/GenBank/DDBJ whole genome shotgun (WGS) entry which is preliminary data.</text>
</comment>
<dbReference type="GO" id="GO:0006487">
    <property type="term" value="P:protein N-linked glycosylation"/>
    <property type="evidence" value="ECO:0007669"/>
    <property type="project" value="TreeGrafter"/>
</dbReference>
<keyword evidence="14" id="KW-1185">Reference proteome</keyword>
<evidence type="ECO:0000256" key="3">
    <source>
        <dbReference type="ARBA" id="ARBA00007063"/>
    </source>
</evidence>
<keyword evidence="6 12" id="KW-0812">Transmembrane</keyword>
<reference evidence="13" key="1">
    <citation type="journal article" date="2023" name="Plant J.">
        <title>The genome of the king protea, Protea cynaroides.</title>
        <authorList>
            <person name="Chang J."/>
            <person name="Duong T.A."/>
            <person name="Schoeman C."/>
            <person name="Ma X."/>
            <person name="Roodt D."/>
            <person name="Barker N."/>
            <person name="Li Z."/>
            <person name="Van de Peer Y."/>
            <person name="Mizrachi E."/>
        </authorList>
    </citation>
    <scope>NUCLEOTIDE SEQUENCE</scope>
    <source>
        <tissue evidence="13">Young leaves</tissue>
    </source>
</reference>